<dbReference type="PANTHER" id="PTHR48111">
    <property type="entry name" value="REGULATOR OF RPOS"/>
    <property type="match status" value="1"/>
</dbReference>
<dbReference type="GO" id="GO:0006355">
    <property type="term" value="P:regulation of DNA-templated transcription"/>
    <property type="evidence" value="ECO:0007669"/>
    <property type="project" value="InterPro"/>
</dbReference>
<dbReference type="Proteomes" id="UP000215545">
    <property type="component" value="Unassembled WGS sequence"/>
</dbReference>
<dbReference type="STRING" id="1017273.SAMN05443094_102262"/>
<dbReference type="Gene3D" id="1.10.10.10">
    <property type="entry name" value="Winged helix-like DNA-binding domain superfamily/Winged helix DNA-binding domain"/>
    <property type="match status" value="1"/>
</dbReference>
<keyword evidence="6" id="KW-0804">Transcription</keyword>
<evidence type="ECO:0000256" key="2">
    <source>
        <dbReference type="ARBA" id="ARBA00022553"/>
    </source>
</evidence>
<dbReference type="GO" id="GO:0005829">
    <property type="term" value="C:cytosol"/>
    <property type="evidence" value="ECO:0007669"/>
    <property type="project" value="TreeGrafter"/>
</dbReference>
<dbReference type="PROSITE" id="PS51755">
    <property type="entry name" value="OMPR_PHOB"/>
    <property type="match status" value="1"/>
</dbReference>
<dbReference type="SMART" id="SM00448">
    <property type="entry name" value="REC"/>
    <property type="match status" value="1"/>
</dbReference>
<dbReference type="EMBL" id="FTLX01000002">
    <property type="protein sequence ID" value="SIQ34156.1"/>
    <property type="molecule type" value="Genomic_DNA"/>
</dbReference>
<keyword evidence="3" id="KW-0902">Two-component regulatory system</keyword>
<evidence type="ECO:0000313" key="13">
    <source>
        <dbReference type="Proteomes" id="UP000186385"/>
    </source>
</evidence>
<dbReference type="EMBL" id="MWSK01000002">
    <property type="protein sequence ID" value="OXS79177.1"/>
    <property type="molecule type" value="Genomic_DNA"/>
</dbReference>
<dbReference type="FunFam" id="3.40.50.2300:FF:000001">
    <property type="entry name" value="DNA-binding response regulator PhoB"/>
    <property type="match status" value="1"/>
</dbReference>
<evidence type="ECO:0000256" key="5">
    <source>
        <dbReference type="ARBA" id="ARBA00023125"/>
    </source>
</evidence>
<protein>
    <submittedName>
        <fullName evidence="11 12">DNA-binding response regulator</fullName>
    </submittedName>
</protein>
<dbReference type="CDD" id="cd00383">
    <property type="entry name" value="trans_reg_C"/>
    <property type="match status" value="1"/>
</dbReference>
<evidence type="ECO:0000256" key="4">
    <source>
        <dbReference type="ARBA" id="ARBA00023015"/>
    </source>
</evidence>
<feature type="domain" description="Response regulatory" evidence="9">
    <location>
        <begin position="3"/>
        <end position="116"/>
    </location>
</feature>
<evidence type="ECO:0000256" key="3">
    <source>
        <dbReference type="ARBA" id="ARBA00023012"/>
    </source>
</evidence>
<dbReference type="OrthoDB" id="9790442at2"/>
<evidence type="ECO:0000259" key="10">
    <source>
        <dbReference type="PROSITE" id="PS51755"/>
    </source>
</evidence>
<dbReference type="AlphaFoldDB" id="A0A1N6RZM8"/>
<comment type="subcellular location">
    <subcellularLocation>
        <location evidence="1">Cytoplasm</location>
    </subcellularLocation>
</comment>
<dbReference type="Gene3D" id="3.40.50.2300">
    <property type="match status" value="1"/>
</dbReference>
<dbReference type="GO" id="GO:0032993">
    <property type="term" value="C:protein-DNA complex"/>
    <property type="evidence" value="ECO:0007669"/>
    <property type="project" value="TreeGrafter"/>
</dbReference>
<dbReference type="GO" id="GO:0000156">
    <property type="term" value="F:phosphorelay response regulator activity"/>
    <property type="evidence" value="ECO:0007669"/>
    <property type="project" value="TreeGrafter"/>
</dbReference>
<dbReference type="PANTHER" id="PTHR48111:SF73">
    <property type="entry name" value="ALKALINE PHOSPHATASE SYNTHESIS TRANSCRIPTIONAL REGULATORY PROTEIN PHOP"/>
    <property type="match status" value="1"/>
</dbReference>
<evidence type="ECO:0000313" key="11">
    <source>
        <dbReference type="EMBL" id="OXS79177.1"/>
    </source>
</evidence>
<evidence type="ECO:0000313" key="12">
    <source>
        <dbReference type="EMBL" id="SIQ34156.1"/>
    </source>
</evidence>
<evidence type="ECO:0000256" key="7">
    <source>
        <dbReference type="PROSITE-ProRule" id="PRU00169"/>
    </source>
</evidence>
<dbReference type="InterPro" id="IPR001867">
    <property type="entry name" value="OmpR/PhoB-type_DNA-bd"/>
</dbReference>
<dbReference type="Pfam" id="PF00486">
    <property type="entry name" value="Trans_reg_C"/>
    <property type="match status" value="1"/>
</dbReference>
<organism evidence="12 13">
    <name type="scientific">Domibacillus enclensis</name>
    <dbReference type="NCBI Taxonomy" id="1017273"/>
    <lineage>
        <taxon>Bacteria</taxon>
        <taxon>Bacillati</taxon>
        <taxon>Bacillota</taxon>
        <taxon>Bacilli</taxon>
        <taxon>Bacillales</taxon>
        <taxon>Bacillaceae</taxon>
        <taxon>Domibacillus</taxon>
    </lineage>
</organism>
<sequence length="222" mass="25457">MSTILLVDDEERMLDLLALYLEPHRYTCLKVQGGKEALDMVKQEGIDLVILDVMMPEMDGWTVCREIRAISSVPIIMLTARGQEEDVVKGLRLGADDYVTKPFSEQELIARIEALLRRSAPAKNISLNGLTWDEARFEVSYDGRPIRVTPKEFALLGILIKHPHQVFERDHLLELVWGYETETEARTVDSHVRNLREKIRDAGFPVEAHFQTVRGVGYKWVQ</sequence>
<dbReference type="Gene3D" id="6.10.250.690">
    <property type="match status" value="1"/>
</dbReference>
<reference evidence="11" key="3">
    <citation type="submission" date="2017-03" db="EMBL/GenBank/DDBJ databases">
        <authorList>
            <person name="Dastager S.G."/>
            <person name="Neurgaonkar P.S."/>
            <person name="Dharne M.S."/>
        </authorList>
    </citation>
    <scope>NUCLEOTIDE SEQUENCE</scope>
    <source>
        <strain evidence="11">DSM 25145</strain>
    </source>
</reference>
<reference evidence="14" key="2">
    <citation type="submission" date="2017-03" db="EMBL/GenBank/DDBJ databases">
        <title>Bacillus sp. V-88(T) DSM27956, whole genome shotgun sequencing project.</title>
        <authorList>
            <person name="Dastager S.G."/>
            <person name="Neurgaonkar P.S."/>
            <person name="Dharne M.S."/>
        </authorList>
    </citation>
    <scope>NUCLEOTIDE SEQUENCE [LARGE SCALE GENOMIC DNA]</scope>
    <source>
        <strain evidence="14">DSM 25145</strain>
    </source>
</reference>
<keyword evidence="4" id="KW-0805">Transcription regulation</keyword>
<gene>
    <name evidence="11" type="ORF">B1B05_05230</name>
    <name evidence="12" type="ORF">SAMN05443094_102262</name>
</gene>
<name>A0A1N6RZM8_9BACI</name>
<accession>A0A1N6RZM8</accession>
<dbReference type="GO" id="GO:0000976">
    <property type="term" value="F:transcription cis-regulatory region binding"/>
    <property type="evidence" value="ECO:0007669"/>
    <property type="project" value="TreeGrafter"/>
</dbReference>
<reference evidence="12 13" key="1">
    <citation type="submission" date="2017-01" db="EMBL/GenBank/DDBJ databases">
        <authorList>
            <person name="Mah S.A."/>
            <person name="Swanson W.J."/>
            <person name="Moy G.W."/>
            <person name="Vacquier V.D."/>
        </authorList>
    </citation>
    <scope>NUCLEOTIDE SEQUENCE [LARGE SCALE GENOMIC DNA]</scope>
    <source>
        <strain evidence="12 13">NIO-1016</strain>
    </source>
</reference>
<dbReference type="Proteomes" id="UP000186385">
    <property type="component" value="Unassembled WGS sequence"/>
</dbReference>
<proteinExistence type="predicted"/>
<dbReference type="FunFam" id="1.10.10.10:FF:000018">
    <property type="entry name" value="DNA-binding response regulator ResD"/>
    <property type="match status" value="1"/>
</dbReference>
<dbReference type="Pfam" id="PF00072">
    <property type="entry name" value="Response_reg"/>
    <property type="match status" value="1"/>
</dbReference>
<evidence type="ECO:0000256" key="8">
    <source>
        <dbReference type="PROSITE-ProRule" id="PRU01091"/>
    </source>
</evidence>
<feature type="modified residue" description="4-aspartylphosphate" evidence="7">
    <location>
        <position position="52"/>
    </location>
</feature>
<dbReference type="InterPro" id="IPR016032">
    <property type="entry name" value="Sig_transdc_resp-reg_C-effctor"/>
</dbReference>
<dbReference type="InterPro" id="IPR001789">
    <property type="entry name" value="Sig_transdc_resp-reg_receiver"/>
</dbReference>
<evidence type="ECO:0000313" key="14">
    <source>
        <dbReference type="Proteomes" id="UP000215545"/>
    </source>
</evidence>
<dbReference type="SMART" id="SM00862">
    <property type="entry name" value="Trans_reg_C"/>
    <property type="match status" value="1"/>
</dbReference>
<dbReference type="SUPFAM" id="SSF52172">
    <property type="entry name" value="CheY-like"/>
    <property type="match status" value="1"/>
</dbReference>
<dbReference type="InterPro" id="IPR039420">
    <property type="entry name" value="WalR-like"/>
</dbReference>
<dbReference type="SUPFAM" id="SSF46894">
    <property type="entry name" value="C-terminal effector domain of the bipartite response regulators"/>
    <property type="match status" value="1"/>
</dbReference>
<feature type="domain" description="OmpR/PhoB-type" evidence="10">
    <location>
        <begin position="122"/>
        <end position="222"/>
    </location>
</feature>
<dbReference type="PROSITE" id="PS50110">
    <property type="entry name" value="RESPONSE_REGULATORY"/>
    <property type="match status" value="1"/>
</dbReference>
<keyword evidence="5 8" id="KW-0238">DNA-binding</keyword>
<dbReference type="InterPro" id="IPR011006">
    <property type="entry name" value="CheY-like_superfamily"/>
</dbReference>
<evidence type="ECO:0000259" key="9">
    <source>
        <dbReference type="PROSITE" id="PS50110"/>
    </source>
</evidence>
<dbReference type="InterPro" id="IPR036388">
    <property type="entry name" value="WH-like_DNA-bd_sf"/>
</dbReference>
<feature type="DNA-binding region" description="OmpR/PhoB-type" evidence="8">
    <location>
        <begin position="122"/>
        <end position="222"/>
    </location>
</feature>
<keyword evidence="14" id="KW-1185">Reference proteome</keyword>
<dbReference type="CDD" id="cd17574">
    <property type="entry name" value="REC_OmpR"/>
    <property type="match status" value="1"/>
</dbReference>
<evidence type="ECO:0000256" key="1">
    <source>
        <dbReference type="ARBA" id="ARBA00004496"/>
    </source>
</evidence>
<evidence type="ECO:0000256" key="6">
    <source>
        <dbReference type="ARBA" id="ARBA00023163"/>
    </source>
</evidence>
<keyword evidence="2 7" id="KW-0597">Phosphoprotein</keyword>
<dbReference type="RefSeq" id="WP_045849086.1">
    <property type="nucleotide sequence ID" value="NZ_FTLX01000002.1"/>
</dbReference>